<evidence type="ECO:0000256" key="1">
    <source>
        <dbReference type="ARBA" id="ARBA00004496"/>
    </source>
</evidence>
<name>A0A8B7B4A5_ORYAF</name>
<dbReference type="Proteomes" id="UP000694850">
    <property type="component" value="Unplaced"/>
</dbReference>
<dbReference type="InterPro" id="IPR000863">
    <property type="entry name" value="Sulfotransferase_dom"/>
</dbReference>
<evidence type="ECO:0000256" key="4">
    <source>
        <dbReference type="ARBA" id="ARBA00022679"/>
    </source>
</evidence>
<dbReference type="AlphaFoldDB" id="A0A8B7B4A5"/>
<evidence type="ECO:0000256" key="5">
    <source>
        <dbReference type="RuleBase" id="RU361155"/>
    </source>
</evidence>
<dbReference type="FunFam" id="3.40.50.300:FF:000433">
    <property type="entry name" value="Estrogen sulfotransferase"/>
    <property type="match status" value="1"/>
</dbReference>
<dbReference type="SUPFAM" id="SSF52540">
    <property type="entry name" value="P-loop containing nucleoside triphosphate hydrolases"/>
    <property type="match status" value="1"/>
</dbReference>
<feature type="domain" description="Sulfotransferase" evidence="6">
    <location>
        <begin position="34"/>
        <end position="277"/>
    </location>
</feature>
<dbReference type="Pfam" id="PF00685">
    <property type="entry name" value="Sulfotransfer_1"/>
    <property type="match status" value="1"/>
</dbReference>
<proteinExistence type="inferred from homology"/>
<dbReference type="PANTHER" id="PTHR11783">
    <property type="entry name" value="SULFOTRANSFERASE SULT"/>
    <property type="match status" value="1"/>
</dbReference>
<comment type="similarity">
    <text evidence="2 5">Belongs to the sulfotransferase 1 family.</text>
</comment>
<keyword evidence="4 5" id="KW-0808">Transferase</keyword>
<reference evidence="8" key="1">
    <citation type="submission" date="2025-08" db="UniProtKB">
        <authorList>
            <consortium name="RefSeq"/>
        </authorList>
    </citation>
    <scope>IDENTIFICATION</scope>
</reference>
<keyword evidence="3" id="KW-0963">Cytoplasm</keyword>
<organism evidence="7 8">
    <name type="scientific">Orycteropus afer afer</name>
    <dbReference type="NCBI Taxonomy" id="1230840"/>
    <lineage>
        <taxon>Eukaryota</taxon>
        <taxon>Metazoa</taxon>
        <taxon>Chordata</taxon>
        <taxon>Craniata</taxon>
        <taxon>Vertebrata</taxon>
        <taxon>Euteleostomi</taxon>
        <taxon>Mammalia</taxon>
        <taxon>Eutheria</taxon>
        <taxon>Afrotheria</taxon>
        <taxon>Tubulidentata</taxon>
        <taxon>Orycteropodidae</taxon>
        <taxon>Orycteropus</taxon>
    </lineage>
</organism>
<protein>
    <recommendedName>
        <fullName evidence="5">Sulfotransferase</fullName>
        <ecNumber evidence="5">2.8.2.-</ecNumber>
    </recommendedName>
</protein>
<dbReference type="OrthoDB" id="205623at2759"/>
<keyword evidence="7" id="KW-1185">Reference proteome</keyword>
<sequence>MATDYLWFEGIPFPSYVQSVETLKFLRDEFVVQDGDVITFSYPKSGSHWMFEILSLIHSKGDPRWVQSVAIWDRSPWLETEIGYENVKNQKYPRMYSSHLPIQLAPKSFFNSKAKVIYLMRNPRDILISGYYFYQVLKLVKSPESFEQYFELFLQGNAPFGSWFDHIRGWLSMKGKENVFIISYEELHQDLKGSIERLSQFLGKKLSPEELNSVLKHISFQVMKDNKMSNLSIVPDEVINHSKGGIMRKGITGDWKNHFTVAQSEAFDKIYQEKMVGLPRGLFL</sequence>
<dbReference type="EC" id="2.8.2.-" evidence="5"/>
<dbReference type="InterPro" id="IPR027417">
    <property type="entry name" value="P-loop_NTPase"/>
</dbReference>
<evidence type="ECO:0000259" key="6">
    <source>
        <dbReference type="Pfam" id="PF00685"/>
    </source>
</evidence>
<dbReference type="GeneID" id="103210416"/>
<evidence type="ECO:0000256" key="3">
    <source>
        <dbReference type="ARBA" id="ARBA00022490"/>
    </source>
</evidence>
<dbReference type="Gene3D" id="3.40.50.300">
    <property type="entry name" value="P-loop containing nucleotide triphosphate hydrolases"/>
    <property type="match status" value="1"/>
</dbReference>
<comment type="subcellular location">
    <subcellularLocation>
        <location evidence="1">Cytoplasm</location>
    </subcellularLocation>
</comment>
<evidence type="ECO:0000313" key="7">
    <source>
        <dbReference type="Proteomes" id="UP000694850"/>
    </source>
</evidence>
<gene>
    <name evidence="8" type="primary">LOC103210416</name>
</gene>
<dbReference type="GO" id="GO:0005737">
    <property type="term" value="C:cytoplasm"/>
    <property type="evidence" value="ECO:0007669"/>
    <property type="project" value="UniProtKB-SubCell"/>
</dbReference>
<accession>A0A8B7B4A5</accession>
<dbReference type="GO" id="GO:0008146">
    <property type="term" value="F:sulfotransferase activity"/>
    <property type="evidence" value="ECO:0007669"/>
    <property type="project" value="InterPro"/>
</dbReference>
<dbReference type="RefSeq" id="XP_007954527.1">
    <property type="nucleotide sequence ID" value="XM_007956336.2"/>
</dbReference>
<evidence type="ECO:0000256" key="2">
    <source>
        <dbReference type="ARBA" id="ARBA00005771"/>
    </source>
</evidence>
<evidence type="ECO:0000313" key="8">
    <source>
        <dbReference type="RefSeq" id="XP_007954527.1"/>
    </source>
</evidence>